<proteinExistence type="predicted"/>
<feature type="region of interest" description="Disordered" evidence="1">
    <location>
        <begin position="1"/>
        <end position="56"/>
    </location>
</feature>
<evidence type="ECO:0000313" key="2">
    <source>
        <dbReference type="EMBL" id="PVD39109.1"/>
    </source>
</evidence>
<evidence type="ECO:0000256" key="1">
    <source>
        <dbReference type="SAM" id="MobiDB-lite"/>
    </source>
</evidence>
<reference evidence="2 3" key="1">
    <citation type="submission" date="2018-04" db="EMBL/GenBank/DDBJ databases">
        <title>The genome of golden apple snail Pomacea canaliculata provides insight into stress tolerance and invasive adaptation.</title>
        <authorList>
            <person name="Liu C."/>
            <person name="Liu B."/>
            <person name="Ren Y."/>
            <person name="Zhang Y."/>
            <person name="Wang H."/>
            <person name="Li S."/>
            <person name="Jiang F."/>
            <person name="Yin L."/>
            <person name="Zhang G."/>
            <person name="Qian W."/>
            <person name="Fan W."/>
        </authorList>
    </citation>
    <scope>NUCLEOTIDE SEQUENCE [LARGE SCALE GENOMIC DNA]</scope>
    <source>
        <strain evidence="2">SZHN2017</strain>
        <tissue evidence="2">Muscle</tissue>
    </source>
</reference>
<comment type="caution">
    <text evidence="2">The sequence shown here is derived from an EMBL/GenBank/DDBJ whole genome shotgun (WGS) entry which is preliminary data.</text>
</comment>
<protein>
    <submittedName>
        <fullName evidence="2">Uncharacterized protein</fullName>
    </submittedName>
</protein>
<keyword evidence="3" id="KW-1185">Reference proteome</keyword>
<feature type="compositionally biased region" description="Basic and acidic residues" evidence="1">
    <location>
        <begin position="41"/>
        <end position="53"/>
    </location>
</feature>
<gene>
    <name evidence="2" type="ORF">C0Q70_01737</name>
</gene>
<dbReference type="Proteomes" id="UP000245119">
    <property type="component" value="Linkage Group LG1"/>
</dbReference>
<name>A0A2T7Q0B6_POMCA</name>
<evidence type="ECO:0000313" key="3">
    <source>
        <dbReference type="Proteomes" id="UP000245119"/>
    </source>
</evidence>
<organism evidence="2 3">
    <name type="scientific">Pomacea canaliculata</name>
    <name type="common">Golden apple snail</name>
    <dbReference type="NCBI Taxonomy" id="400727"/>
    <lineage>
        <taxon>Eukaryota</taxon>
        <taxon>Metazoa</taxon>
        <taxon>Spiralia</taxon>
        <taxon>Lophotrochozoa</taxon>
        <taxon>Mollusca</taxon>
        <taxon>Gastropoda</taxon>
        <taxon>Caenogastropoda</taxon>
        <taxon>Architaenioglossa</taxon>
        <taxon>Ampullarioidea</taxon>
        <taxon>Ampullariidae</taxon>
        <taxon>Pomacea</taxon>
    </lineage>
</organism>
<accession>A0A2T7Q0B6</accession>
<sequence>MTDSGRKSQAASTAGRVLGSSSTPGARDIDHEAEMEGGGGDEGKDNKNAKDRSSQVVWGGGSGCRLALASDERQQTVVKDPTHGWTIARGRVAQNNRYYAALCRVVDLIQTETGAGSVRVRVGQTGRMDWPPMAATGVTALGSGVVCSEIKGGGGRKTRPLSVSHAEPCLPPFGCEGKRTGTALGEFCFGRSRSKRMNGERSWFSCDHALDKRRYEDPKHFAWLRTDDSTWPGVRKVRRKQVWGMTRGRGITAKGGGGYMKASVTQARFLPLTRSTMGKSPGMNHVACARDTMQAGLSPRGPLAPQKNCMG</sequence>
<dbReference type="AlphaFoldDB" id="A0A2T7Q0B6"/>
<dbReference type="EMBL" id="PZQS01000001">
    <property type="protein sequence ID" value="PVD39109.1"/>
    <property type="molecule type" value="Genomic_DNA"/>
</dbReference>